<dbReference type="Pfam" id="PF12937">
    <property type="entry name" value="F-box-like"/>
    <property type="match status" value="1"/>
</dbReference>
<dbReference type="AlphaFoldDB" id="A0A8E2AR89"/>
<evidence type="ECO:0000259" key="1">
    <source>
        <dbReference type="PROSITE" id="PS50181"/>
    </source>
</evidence>
<organism evidence="2 3">
    <name type="scientific">Obba rivulosa</name>
    <dbReference type="NCBI Taxonomy" id="1052685"/>
    <lineage>
        <taxon>Eukaryota</taxon>
        <taxon>Fungi</taxon>
        <taxon>Dikarya</taxon>
        <taxon>Basidiomycota</taxon>
        <taxon>Agaricomycotina</taxon>
        <taxon>Agaricomycetes</taxon>
        <taxon>Polyporales</taxon>
        <taxon>Gelatoporiaceae</taxon>
        <taxon>Obba</taxon>
    </lineage>
</organism>
<accession>A0A8E2AR89</accession>
<dbReference type="Pfam" id="PF12014">
    <property type="entry name" value="Cyclin_D1_bind"/>
    <property type="match status" value="1"/>
</dbReference>
<feature type="domain" description="F-box" evidence="1">
    <location>
        <begin position="9"/>
        <end position="56"/>
    </location>
</feature>
<keyword evidence="3" id="KW-1185">Reference proteome</keyword>
<reference evidence="2 3" key="1">
    <citation type="submission" date="2016-07" db="EMBL/GenBank/DDBJ databases">
        <title>Draft genome of the white-rot fungus Obba rivulosa 3A-2.</title>
        <authorList>
            <consortium name="DOE Joint Genome Institute"/>
            <person name="Miettinen O."/>
            <person name="Riley R."/>
            <person name="Acob R."/>
            <person name="Barry K."/>
            <person name="Cullen D."/>
            <person name="De Vries R."/>
            <person name="Hainaut M."/>
            <person name="Hatakka A."/>
            <person name="Henrissat B."/>
            <person name="Hilden K."/>
            <person name="Kuo R."/>
            <person name="Labutti K."/>
            <person name="Lipzen A."/>
            <person name="Makela M.R."/>
            <person name="Sandor L."/>
            <person name="Spatafora J.W."/>
            <person name="Grigoriev I.V."/>
            <person name="Hibbett D.S."/>
        </authorList>
    </citation>
    <scope>NUCLEOTIDE SEQUENCE [LARGE SCALE GENOMIC DNA]</scope>
    <source>
        <strain evidence="2 3">3A-2</strain>
    </source>
</reference>
<sequence length="470" mass="53880">MRNAAVDVHATICDLPYEMLQEILIQLSIDDVMNLIRTCRTLYYPMIQDEFMWRRLSSAYGVDDRSPYNGRSFRTIYTQWLHKYGPLIGLWASDHPFKGSIIEFRIAQNRWTLGGAPVIIGEAWCMTRALHWEPSQPRYVEFVQIGFDLASETDTHHDRASVTWRTDPNLLPANHVPLEHAVPEKANRRTPTIRLISSRRSLSVTRGRLHIAHPTLPDFPSATTHAWYDARRAPPRLHVEHTCDSDGLRAHNSLRGWNTLTASARPTEAWSVTSEDIPLERPALCMYPMPWWDRAWPLVAPPHTVYPAALDNTPRFYPLRAHVQRGADPAAPEWGPRTLEGLWLGDYGPHKTECLYLEYRKSQEEVYAWKVTGDPNVPRGAWSWMMRLGDERDADTLGPLFPVEVGTEHGSVRAFQGEGTISESIFDNLIQIPIVVFLIGADRIKVRWGPDNFANAYFRYKGRNLEQSPQ</sequence>
<dbReference type="SUPFAM" id="SSF81383">
    <property type="entry name" value="F-box domain"/>
    <property type="match status" value="1"/>
</dbReference>
<gene>
    <name evidence="2" type="ORF">OBBRIDRAFT_212624</name>
</gene>
<dbReference type="InterPro" id="IPR001810">
    <property type="entry name" value="F-box_dom"/>
</dbReference>
<name>A0A8E2AR89_9APHY</name>
<dbReference type="PROSITE" id="PS50181">
    <property type="entry name" value="FBOX"/>
    <property type="match status" value="1"/>
</dbReference>
<dbReference type="GO" id="GO:0016567">
    <property type="term" value="P:protein ubiquitination"/>
    <property type="evidence" value="ECO:0007669"/>
    <property type="project" value="UniProtKB-UniPathway"/>
</dbReference>
<dbReference type="OrthoDB" id="722566at2759"/>
<dbReference type="EMBL" id="KV722517">
    <property type="protein sequence ID" value="OCH86672.1"/>
    <property type="molecule type" value="Genomic_DNA"/>
</dbReference>
<proteinExistence type="predicted"/>
<dbReference type="UniPathway" id="UPA00143"/>
<dbReference type="InterPro" id="IPR036047">
    <property type="entry name" value="F-box-like_dom_sf"/>
</dbReference>
<protein>
    <recommendedName>
        <fullName evidence="1">F-box domain-containing protein</fullName>
    </recommendedName>
</protein>
<evidence type="ECO:0000313" key="3">
    <source>
        <dbReference type="Proteomes" id="UP000250043"/>
    </source>
</evidence>
<dbReference type="Proteomes" id="UP000250043">
    <property type="component" value="Unassembled WGS sequence"/>
</dbReference>
<evidence type="ECO:0000313" key="2">
    <source>
        <dbReference type="EMBL" id="OCH86672.1"/>
    </source>
</evidence>